<dbReference type="SUPFAM" id="SSF48484">
    <property type="entry name" value="Lipoxigenase"/>
    <property type="match status" value="1"/>
</dbReference>
<name>A0A2G3AN16_CAPAN</name>
<dbReference type="AlphaFoldDB" id="A0A2G3AN16"/>
<dbReference type="Proteomes" id="UP000222542">
    <property type="component" value="Unassembled WGS sequence"/>
</dbReference>
<keyword evidence="3" id="KW-1185">Reference proteome</keyword>
<dbReference type="InterPro" id="IPR013819">
    <property type="entry name" value="LipOase_C"/>
</dbReference>
<evidence type="ECO:0000313" key="2">
    <source>
        <dbReference type="EMBL" id="PHT95608.1"/>
    </source>
</evidence>
<dbReference type="InterPro" id="IPR036226">
    <property type="entry name" value="LipOase_C_sf"/>
</dbReference>
<dbReference type="GO" id="GO:0016702">
    <property type="term" value="F:oxidoreductase activity, acting on single donors with incorporation of molecular oxygen, incorporation of two atoms of oxygen"/>
    <property type="evidence" value="ECO:0007669"/>
    <property type="project" value="InterPro"/>
</dbReference>
<proteinExistence type="predicted"/>
<reference evidence="2 3" key="1">
    <citation type="journal article" date="2014" name="Nat. Genet.">
        <title>Genome sequence of the hot pepper provides insights into the evolution of pungency in Capsicum species.</title>
        <authorList>
            <person name="Kim S."/>
            <person name="Park M."/>
            <person name="Yeom S.I."/>
            <person name="Kim Y.M."/>
            <person name="Lee J.M."/>
            <person name="Lee H.A."/>
            <person name="Seo E."/>
            <person name="Choi J."/>
            <person name="Cheong K."/>
            <person name="Kim K.T."/>
            <person name="Jung K."/>
            <person name="Lee G.W."/>
            <person name="Oh S.K."/>
            <person name="Bae C."/>
            <person name="Kim S.B."/>
            <person name="Lee H.Y."/>
            <person name="Kim S.Y."/>
            <person name="Kim M.S."/>
            <person name="Kang B.C."/>
            <person name="Jo Y.D."/>
            <person name="Yang H.B."/>
            <person name="Jeong H.J."/>
            <person name="Kang W.H."/>
            <person name="Kwon J.K."/>
            <person name="Shin C."/>
            <person name="Lim J.Y."/>
            <person name="Park J.H."/>
            <person name="Huh J.H."/>
            <person name="Kim J.S."/>
            <person name="Kim B.D."/>
            <person name="Cohen O."/>
            <person name="Paran I."/>
            <person name="Suh M.C."/>
            <person name="Lee S.B."/>
            <person name="Kim Y.K."/>
            <person name="Shin Y."/>
            <person name="Noh S.J."/>
            <person name="Park J."/>
            <person name="Seo Y.S."/>
            <person name="Kwon S.Y."/>
            <person name="Kim H.A."/>
            <person name="Park J.M."/>
            <person name="Kim H.J."/>
            <person name="Choi S.B."/>
            <person name="Bosland P.W."/>
            <person name="Reeves G."/>
            <person name="Jo S.H."/>
            <person name="Lee B.W."/>
            <person name="Cho H.T."/>
            <person name="Choi H.S."/>
            <person name="Lee M.S."/>
            <person name="Yu Y."/>
            <person name="Do Choi Y."/>
            <person name="Park B.S."/>
            <person name="van Deynze A."/>
            <person name="Ashrafi H."/>
            <person name="Hill T."/>
            <person name="Kim W.T."/>
            <person name="Pai H.S."/>
            <person name="Ahn H.K."/>
            <person name="Yeam I."/>
            <person name="Giovannoni J.J."/>
            <person name="Rose J.K."/>
            <person name="Sorensen I."/>
            <person name="Lee S.J."/>
            <person name="Kim R.W."/>
            <person name="Choi I.Y."/>
            <person name="Choi B.S."/>
            <person name="Lim J.S."/>
            <person name="Lee Y.H."/>
            <person name="Choi D."/>
        </authorList>
    </citation>
    <scope>NUCLEOTIDE SEQUENCE [LARGE SCALE GENOMIC DNA]</scope>
    <source>
        <strain evidence="3">cv. CM334</strain>
    </source>
</reference>
<protein>
    <recommendedName>
        <fullName evidence="1">Lipoxygenase domain-containing protein</fullName>
    </recommendedName>
</protein>
<dbReference type="Gramene" id="PHT95608">
    <property type="protein sequence ID" value="PHT95608"/>
    <property type="gene ID" value="T459_03490"/>
</dbReference>
<accession>A0A2G3AN16</accession>
<gene>
    <name evidence="2" type="ORF">T459_03490</name>
</gene>
<reference evidence="2 3" key="2">
    <citation type="journal article" date="2017" name="Genome Biol.">
        <title>New reference genome sequences of hot pepper reveal the massive evolution of plant disease-resistance genes by retroduplication.</title>
        <authorList>
            <person name="Kim S."/>
            <person name="Park J."/>
            <person name="Yeom S.I."/>
            <person name="Kim Y.M."/>
            <person name="Seo E."/>
            <person name="Kim K.T."/>
            <person name="Kim M.S."/>
            <person name="Lee J.M."/>
            <person name="Cheong K."/>
            <person name="Shin H.S."/>
            <person name="Kim S.B."/>
            <person name="Han K."/>
            <person name="Lee J."/>
            <person name="Park M."/>
            <person name="Lee H.A."/>
            <person name="Lee H.Y."/>
            <person name="Lee Y."/>
            <person name="Oh S."/>
            <person name="Lee J.H."/>
            <person name="Choi E."/>
            <person name="Choi E."/>
            <person name="Lee S.E."/>
            <person name="Jeon J."/>
            <person name="Kim H."/>
            <person name="Choi G."/>
            <person name="Song H."/>
            <person name="Lee J."/>
            <person name="Lee S.C."/>
            <person name="Kwon J.K."/>
            <person name="Lee H.Y."/>
            <person name="Koo N."/>
            <person name="Hong Y."/>
            <person name="Kim R.W."/>
            <person name="Kang W.H."/>
            <person name="Huh J.H."/>
            <person name="Kang B.C."/>
            <person name="Yang T.J."/>
            <person name="Lee Y.H."/>
            <person name="Bennetzen J.L."/>
            <person name="Choi D."/>
        </authorList>
    </citation>
    <scope>NUCLEOTIDE SEQUENCE [LARGE SCALE GENOMIC DNA]</scope>
    <source>
        <strain evidence="3">cv. CM334</strain>
    </source>
</reference>
<evidence type="ECO:0000259" key="1">
    <source>
        <dbReference type="Pfam" id="PF00305"/>
    </source>
</evidence>
<organism evidence="2 3">
    <name type="scientific">Capsicum annuum</name>
    <name type="common">Capsicum pepper</name>
    <dbReference type="NCBI Taxonomy" id="4072"/>
    <lineage>
        <taxon>Eukaryota</taxon>
        <taxon>Viridiplantae</taxon>
        <taxon>Streptophyta</taxon>
        <taxon>Embryophyta</taxon>
        <taxon>Tracheophyta</taxon>
        <taxon>Spermatophyta</taxon>
        <taxon>Magnoliopsida</taxon>
        <taxon>eudicotyledons</taxon>
        <taxon>Gunneridae</taxon>
        <taxon>Pentapetalae</taxon>
        <taxon>asterids</taxon>
        <taxon>lamiids</taxon>
        <taxon>Solanales</taxon>
        <taxon>Solanaceae</taxon>
        <taxon>Solanoideae</taxon>
        <taxon>Capsiceae</taxon>
        <taxon>Capsicum</taxon>
    </lineage>
</organism>
<evidence type="ECO:0000313" key="3">
    <source>
        <dbReference type="Proteomes" id="UP000222542"/>
    </source>
</evidence>
<dbReference type="Gene3D" id="4.10.375.10">
    <property type="entry name" value="Lipoxygenase-1, Domain 2"/>
    <property type="match status" value="1"/>
</dbReference>
<dbReference type="Pfam" id="PF00305">
    <property type="entry name" value="Lipoxygenase"/>
    <property type="match status" value="1"/>
</dbReference>
<dbReference type="EMBL" id="AYRZ02000001">
    <property type="protein sequence ID" value="PHT95608.1"/>
    <property type="molecule type" value="Genomic_DNA"/>
</dbReference>
<feature type="domain" description="Lipoxygenase" evidence="1">
    <location>
        <begin position="108"/>
        <end position="144"/>
    </location>
</feature>
<dbReference type="GO" id="GO:0046872">
    <property type="term" value="F:metal ion binding"/>
    <property type="evidence" value="ECO:0007669"/>
    <property type="project" value="InterPro"/>
</dbReference>
<comment type="caution">
    <text evidence="2">The sequence shown here is derived from an EMBL/GenBank/DDBJ whole genome shotgun (WGS) entry which is preliminary data.</text>
</comment>
<sequence>MQFYKTALGHTPAEPQSHRFDHDRSYATTVVVYNRIMLTILTDRNCDLRTVVTEYIVNLSRIAVVVYEVLRIIADISKRPGRLGVLGHPRLMPKRYGFGSLYLGFLEKGGINLHERVYDYDVYNDLGNHGKREDLARSLIPGQRDLIICLVRLVEVQPRQKLDIVVYGPRNSAITRDLIEQKLDRLSHEEGMSQLSKNLVKLLKLELLFNMTSMSPV</sequence>